<dbReference type="EMBL" id="PGCI01000047">
    <property type="protein sequence ID" value="PLW45580.1"/>
    <property type="molecule type" value="Genomic_DNA"/>
</dbReference>
<protein>
    <recommendedName>
        <fullName evidence="4">REM-1 domain-containing protein</fullName>
    </recommendedName>
</protein>
<feature type="region of interest" description="Disordered" evidence="1">
    <location>
        <begin position="1"/>
        <end position="66"/>
    </location>
</feature>
<comment type="caution">
    <text evidence="2">The sequence shown here is derived from an EMBL/GenBank/DDBJ whole genome shotgun (WGS) entry which is preliminary data.</text>
</comment>
<name>A0A2N5V6G7_9BASI</name>
<sequence length="156" mass="17134">MSHDSAPEDQGRLSPNPPLISMSRCTSPGSLTFISPHLRRQHARLSPLSQSKGLPPITPPPEDFQPRDPINLATNFGVGNNAMFDLLAGLNINNKPIQELVISNAASIAQLQTEGRRYKKDIAKLKELLALSADVRKIQMTMQADAMQLQQDLSQI</sequence>
<evidence type="ECO:0000256" key="1">
    <source>
        <dbReference type="SAM" id="MobiDB-lite"/>
    </source>
</evidence>
<evidence type="ECO:0008006" key="4">
    <source>
        <dbReference type="Google" id="ProtNLM"/>
    </source>
</evidence>
<proteinExistence type="predicted"/>
<feature type="compositionally biased region" description="Basic and acidic residues" evidence="1">
    <location>
        <begin position="1"/>
        <end position="11"/>
    </location>
</feature>
<evidence type="ECO:0000313" key="3">
    <source>
        <dbReference type="Proteomes" id="UP000235392"/>
    </source>
</evidence>
<reference evidence="2 3" key="1">
    <citation type="submission" date="2017-11" db="EMBL/GenBank/DDBJ databases">
        <title>De novo assembly and phasing of dikaryotic genomes from two isolates of Puccinia coronata f. sp. avenae, the causal agent of oat crown rust.</title>
        <authorList>
            <person name="Miller M.E."/>
            <person name="Zhang Y."/>
            <person name="Omidvar V."/>
            <person name="Sperschneider J."/>
            <person name="Schwessinger B."/>
            <person name="Raley C."/>
            <person name="Palmer J.M."/>
            <person name="Garnica D."/>
            <person name="Upadhyaya N."/>
            <person name="Rathjen J."/>
            <person name="Taylor J.M."/>
            <person name="Park R.F."/>
            <person name="Dodds P.N."/>
            <person name="Hirsch C.D."/>
            <person name="Kianian S.F."/>
            <person name="Figueroa M."/>
        </authorList>
    </citation>
    <scope>NUCLEOTIDE SEQUENCE [LARGE SCALE GENOMIC DNA]</scope>
    <source>
        <strain evidence="2">12SD80</strain>
    </source>
</reference>
<accession>A0A2N5V6G7</accession>
<dbReference type="Proteomes" id="UP000235392">
    <property type="component" value="Unassembled WGS sequence"/>
</dbReference>
<feature type="compositionally biased region" description="Polar residues" evidence="1">
    <location>
        <begin position="23"/>
        <end position="33"/>
    </location>
</feature>
<organism evidence="2 3">
    <name type="scientific">Puccinia coronata f. sp. avenae</name>
    <dbReference type="NCBI Taxonomy" id="200324"/>
    <lineage>
        <taxon>Eukaryota</taxon>
        <taxon>Fungi</taxon>
        <taxon>Dikarya</taxon>
        <taxon>Basidiomycota</taxon>
        <taxon>Pucciniomycotina</taxon>
        <taxon>Pucciniomycetes</taxon>
        <taxon>Pucciniales</taxon>
        <taxon>Pucciniaceae</taxon>
        <taxon>Puccinia</taxon>
    </lineage>
</organism>
<evidence type="ECO:0000313" key="2">
    <source>
        <dbReference type="EMBL" id="PLW45580.1"/>
    </source>
</evidence>
<gene>
    <name evidence="2" type="ORF">PCASD_06277</name>
</gene>
<dbReference type="AlphaFoldDB" id="A0A2N5V6G7"/>